<keyword evidence="2" id="KW-1133">Transmembrane helix</keyword>
<sequence>MAEDFYDVLEVSEDATQAEITDAYREKVKEYHPDQSDRDDASELFKQVVDAEDVLGDEDERERYDRIGHAAYVGTETAEDTTTSAEDVEFDGVDWEAASRDPSDGWWESHHARQRRRRERRTSAWEWAEQSSGATAGASTRGATTGGSATGDAASHSARATETSGDNAQQAGGGSSFAVTDSSTDPSSTGFLIPALSQETGFLVGVSLLIYPMLLVSTIADIFLLPLRVTTGVLLFLTAGYLLTLPGIGVLVFGTLSVLIPAALFTTGLLFPLTMRVVSAVLLVWIPFGYALAIASVVKQ</sequence>
<dbReference type="GO" id="GO:0005737">
    <property type="term" value="C:cytoplasm"/>
    <property type="evidence" value="ECO:0007669"/>
    <property type="project" value="TreeGrafter"/>
</dbReference>
<evidence type="ECO:0000313" key="5">
    <source>
        <dbReference type="Proteomes" id="UP000663586"/>
    </source>
</evidence>
<protein>
    <submittedName>
        <fullName evidence="4">DnaJ-class molecular chaperone</fullName>
    </submittedName>
</protein>
<dbReference type="GeneID" id="94824372"/>
<keyword evidence="5" id="KW-1185">Reference proteome</keyword>
<feature type="compositionally biased region" description="Basic and acidic residues" evidence="1">
    <location>
        <begin position="97"/>
        <end position="111"/>
    </location>
</feature>
<dbReference type="GO" id="GO:0042026">
    <property type="term" value="P:protein refolding"/>
    <property type="evidence" value="ECO:0007669"/>
    <property type="project" value="TreeGrafter"/>
</dbReference>
<feature type="transmembrane region" description="Helical" evidence="2">
    <location>
        <begin position="232"/>
        <end position="265"/>
    </location>
</feature>
<dbReference type="Proteomes" id="UP000663586">
    <property type="component" value="Chromosome"/>
</dbReference>
<dbReference type="AlphaFoldDB" id="A0A897MNX5"/>
<dbReference type="Pfam" id="PF00226">
    <property type="entry name" value="DnaJ"/>
    <property type="match status" value="1"/>
</dbReference>
<dbReference type="PANTHER" id="PTHR43096:SF10">
    <property type="entry name" value="CHAPERONE PROTEIN DNAJ A6, CHLOROPLASTIC"/>
    <property type="match status" value="1"/>
</dbReference>
<gene>
    <name evidence="4" type="primary">dnaJ2</name>
    <name evidence="4" type="ORF">AArcS_1036</name>
</gene>
<feature type="domain" description="J" evidence="3">
    <location>
        <begin position="4"/>
        <end position="68"/>
    </location>
</feature>
<dbReference type="CDD" id="cd06257">
    <property type="entry name" value="DnaJ"/>
    <property type="match status" value="1"/>
</dbReference>
<dbReference type="PROSITE" id="PS50076">
    <property type="entry name" value="DNAJ_2"/>
    <property type="match status" value="1"/>
</dbReference>
<feature type="transmembrane region" description="Helical" evidence="2">
    <location>
        <begin position="277"/>
        <end position="298"/>
    </location>
</feature>
<dbReference type="RefSeq" id="WP_375139634.1">
    <property type="nucleotide sequence ID" value="NZ_CP064786.1"/>
</dbReference>
<keyword evidence="2" id="KW-0472">Membrane</keyword>
<feature type="compositionally biased region" description="Polar residues" evidence="1">
    <location>
        <begin position="160"/>
        <end position="170"/>
    </location>
</feature>
<dbReference type="PANTHER" id="PTHR43096">
    <property type="entry name" value="DNAJ HOMOLOG 1, MITOCHONDRIAL-RELATED"/>
    <property type="match status" value="1"/>
</dbReference>
<feature type="region of interest" description="Disordered" evidence="1">
    <location>
        <begin position="97"/>
        <end position="182"/>
    </location>
</feature>
<dbReference type="Gene3D" id="1.10.287.110">
    <property type="entry name" value="DnaJ domain"/>
    <property type="match status" value="1"/>
</dbReference>
<evidence type="ECO:0000256" key="1">
    <source>
        <dbReference type="SAM" id="MobiDB-lite"/>
    </source>
</evidence>
<dbReference type="InterPro" id="IPR001623">
    <property type="entry name" value="DnaJ_domain"/>
</dbReference>
<dbReference type="KEGG" id="hara:AArcS_1036"/>
<dbReference type="SUPFAM" id="SSF46565">
    <property type="entry name" value="Chaperone J-domain"/>
    <property type="match status" value="1"/>
</dbReference>
<dbReference type="GO" id="GO:0051082">
    <property type="term" value="F:unfolded protein binding"/>
    <property type="evidence" value="ECO:0007669"/>
    <property type="project" value="TreeGrafter"/>
</dbReference>
<evidence type="ECO:0000256" key="2">
    <source>
        <dbReference type="SAM" id="Phobius"/>
    </source>
</evidence>
<dbReference type="EMBL" id="CP064786">
    <property type="protein sequence ID" value="QSG02257.1"/>
    <property type="molecule type" value="Genomic_DNA"/>
</dbReference>
<name>A0A897MNX5_9EURY</name>
<keyword evidence="2" id="KW-0812">Transmembrane</keyword>
<evidence type="ECO:0000259" key="3">
    <source>
        <dbReference type="PROSITE" id="PS50076"/>
    </source>
</evidence>
<reference evidence="4" key="1">
    <citation type="submission" date="2020-11" db="EMBL/GenBank/DDBJ databases">
        <title>Carbohydrate-dependent, anaerobic sulfur respiration: A novel catabolism in halophilic archaea.</title>
        <authorList>
            <person name="Sorokin D.Y."/>
            <person name="Messina E."/>
            <person name="Smedile F."/>
            <person name="La Cono V."/>
            <person name="Hallsworth J.E."/>
            <person name="Yakimov M.M."/>
        </authorList>
    </citation>
    <scope>NUCLEOTIDE SEQUENCE</scope>
    <source>
        <strain evidence="4">AArc-S</strain>
    </source>
</reference>
<feature type="compositionally biased region" description="Low complexity" evidence="1">
    <location>
        <begin position="131"/>
        <end position="143"/>
    </location>
</feature>
<organism evidence="4 5">
    <name type="scientific">Natranaeroarchaeum sulfidigenes</name>
    <dbReference type="NCBI Taxonomy" id="2784880"/>
    <lineage>
        <taxon>Archaea</taxon>
        <taxon>Methanobacteriati</taxon>
        <taxon>Methanobacteriota</taxon>
        <taxon>Stenosarchaea group</taxon>
        <taxon>Halobacteria</taxon>
        <taxon>Halobacteriales</taxon>
        <taxon>Natronoarchaeaceae</taxon>
        <taxon>Natranaeroarchaeum</taxon>
    </lineage>
</organism>
<dbReference type="SMART" id="SM00271">
    <property type="entry name" value="DnaJ"/>
    <property type="match status" value="1"/>
</dbReference>
<proteinExistence type="predicted"/>
<feature type="transmembrane region" description="Helical" evidence="2">
    <location>
        <begin position="202"/>
        <end position="225"/>
    </location>
</feature>
<dbReference type="PRINTS" id="PR00625">
    <property type="entry name" value="JDOMAIN"/>
</dbReference>
<accession>A0A897MNX5</accession>
<dbReference type="InterPro" id="IPR036869">
    <property type="entry name" value="J_dom_sf"/>
</dbReference>
<evidence type="ECO:0000313" key="4">
    <source>
        <dbReference type="EMBL" id="QSG02257.1"/>
    </source>
</evidence>